<keyword evidence="5" id="KW-0648">Protein biosynthesis</keyword>
<feature type="compositionally biased region" description="Acidic residues" evidence="6">
    <location>
        <begin position="549"/>
        <end position="558"/>
    </location>
</feature>
<protein>
    <submittedName>
        <fullName evidence="9">Uncharacterized protein</fullName>
    </submittedName>
</protein>
<evidence type="ECO:0000256" key="5">
    <source>
        <dbReference type="ARBA" id="ARBA00022917"/>
    </source>
</evidence>
<reference evidence="9" key="1">
    <citation type="submission" date="2021-01" db="UniProtKB">
        <authorList>
            <consortium name="EnsemblMetazoa"/>
        </authorList>
    </citation>
    <scope>IDENTIFICATION</scope>
</reference>
<dbReference type="Proteomes" id="UP000594260">
    <property type="component" value="Unplaced"/>
</dbReference>
<feature type="compositionally biased region" description="Basic and acidic residues" evidence="6">
    <location>
        <begin position="960"/>
        <end position="988"/>
    </location>
</feature>
<feature type="compositionally biased region" description="Low complexity" evidence="6">
    <location>
        <begin position="414"/>
        <end position="466"/>
    </location>
</feature>
<sequence>MPGLPLVQQPTGPVPGTNSGPPRQQPKYNPMQQHGPHPGSQPHPGPHQHRGNPAGQPTPQTMRPGMNNFGQYPRGMPHQGEMKGSPVGAQGPHAIPTGPPPSGAATGAPMAGFPPVGQMVGPSVQQITMAQQGQPNQRAAIAYSQFTYNPPGARPQQPYTTQAPGGRMPVIVHGAPGYRTFYPAVSAGHAQNYFFSVPQAPPMLAAQQGGAMMTAQTAAAAYQQQQQQQQQPQQRGLQQRERKILQIKNPETNEEVHLDYRNKKSNSGPPQSAIGPATVPPVGPPAGPPAVLMNPSGIPPQIPPQNLVAVNPMVPPTQQQQQPPTQSTPQQTSPLVGSQHPPATSPPSITAAVQQQQASAPVPTGPGHVMPVPLAQQQRPAVPQGLPQTLLPSAVVPLQPKQQQPLSSGPPPAVVQTHQQQPQTQPQQQTPSVQPQQQQPTSPAVLGGYAAAAAAATSPPAPLLGGVVSSTNGGRPPTPSISAPTPAATDTASTQPLGSPTPGQVVTQPTQVTPDHSAKRETGDATQASSSSVSSTPSGEASVSPTDPAEMESNEEAVNESSEVSESAATGDREQGSRSSLQREEDEERRKVEVKNEENLRKSQEAKELQNSQQLSEIEQSMPSSEVVGEEQTNVSLDCKGAAELKRSEKVTPAAVAATSHKNPSEDSTTSNDSGSASSKEEVVKNDTDDANSRQEDELELGEVVSDESDAELAEVDNHNDEYSPVPDNNGKKRYDREFLLKLQRQPMSMQPPKDMPKLEIFRSNAICHTLSDKPRGGPTGVVDQYGLRNGRGGAPGSSMNRNTKGAQTRAGERPKRIITLSSSINQDVKLHTAEKAWKPFKEVGIASGESDDLLYKKFRGILNKLTPQRFDTLLDQVKKLEINSEERLSNVAGLVLEKALNETHFASTYARLCHTLLTTFTVPKVQRDPGPAMNHTVTFRKMLLQKCQQEFEKDTDDSPASKEREKKEQEKRQSELDAAKNEQERKEIQEKYTEADAKAKRRTLGLMRFIGELYNLNILNFNIMSDCFRKLMKYPTDEDSIVCACKLFTTVGKKLADESTLRNGPQDTPELKEKHTLFQNLMLNLKKIISDNRDAQKNNQRSLPQRVIFMLEDVRELKERGWVPRRNEQAPKTLEQIQKDAENEKLLATINAGGPSAGGGGSRYSSIQSDRNRRSFGSQSQNASSPRGTDFKHTKQMMESVAFKGMTLSMSLQPTMSRPSGSQWVSGASGGGSRNSSLRGNRADDTPLVTSTNKFDLLNRDGSDHPARSQESSPSRQREREAALQGVRKIGLANATAGSSGNGRPGGARGSAPASRNASQGGGLSGGQPGAVGEGTHSLQGTESNDDNVRRYAETILLEYATNGNREDMLKDFCERAHANNVHRFIEYFIEMSIEAKTLQRVRAGEAIRELHDAHIVSQKHIENALKEQLSMAEDMVIDIPKYYECMAEIMAPLFVADGMNFSALLRAVKAALVPLNTSKMLVSLFKRINEISSDGVSKKWKESGINLSELVNGLPEIEIKAIEAALGQVASISPGLGLTLQELCQRFRSALDTSKSAGDLEHALKDVVHQAGKEQRKLAVQAFATVLLNIGLLLKENSSTSGKEFVMDLKLIEQKLHVDAAGKNMPKPIEDLFNDDEASIQALYALQIVMHEREHPKEATSNFINWLYDKDLVSEDVIKDWAKPDRTRHEQTGYHVTVQNASGFLSWLGED</sequence>
<keyword evidence="4" id="KW-0810">Translation regulation</keyword>
<evidence type="ECO:0000256" key="3">
    <source>
        <dbReference type="ARBA" id="ARBA00022553"/>
    </source>
</evidence>
<dbReference type="InterPro" id="IPR016024">
    <property type="entry name" value="ARM-type_fold"/>
</dbReference>
<evidence type="ECO:0000256" key="2">
    <source>
        <dbReference type="ARBA" id="ARBA00022540"/>
    </source>
</evidence>
<feature type="compositionally biased region" description="Low complexity" evidence="6">
    <location>
        <begin position="480"/>
        <end position="494"/>
    </location>
</feature>
<accession>A0A7M7KI32</accession>
<comment type="similarity">
    <text evidence="1">Belongs to the eukaryotic initiation factor 4G family.</text>
</comment>
<feature type="domain" description="MI" evidence="8">
    <location>
        <begin position="1349"/>
        <end position="1471"/>
    </location>
</feature>
<feature type="compositionally biased region" description="Low complexity" evidence="6">
    <location>
        <begin position="559"/>
        <end position="569"/>
    </location>
</feature>
<feature type="compositionally biased region" description="Basic and acidic residues" evidence="6">
    <location>
        <begin position="641"/>
        <end position="650"/>
    </location>
</feature>
<evidence type="ECO:0000256" key="4">
    <source>
        <dbReference type="ARBA" id="ARBA00022845"/>
    </source>
</evidence>
<organism evidence="9 10">
    <name type="scientific">Varroa destructor</name>
    <name type="common">Honeybee mite</name>
    <dbReference type="NCBI Taxonomy" id="109461"/>
    <lineage>
        <taxon>Eukaryota</taxon>
        <taxon>Metazoa</taxon>
        <taxon>Ecdysozoa</taxon>
        <taxon>Arthropoda</taxon>
        <taxon>Chelicerata</taxon>
        <taxon>Arachnida</taxon>
        <taxon>Acari</taxon>
        <taxon>Parasitiformes</taxon>
        <taxon>Mesostigmata</taxon>
        <taxon>Gamasina</taxon>
        <taxon>Dermanyssoidea</taxon>
        <taxon>Varroidae</taxon>
        <taxon>Varroa</taxon>
    </lineage>
</organism>
<feature type="compositionally biased region" description="Low complexity" evidence="6">
    <location>
        <begin position="1311"/>
        <end position="1320"/>
    </location>
</feature>
<feature type="compositionally biased region" description="Polar residues" evidence="6">
    <location>
        <begin position="1176"/>
        <end position="1188"/>
    </location>
</feature>
<dbReference type="EnsemblMetazoa" id="XM_022809994">
    <property type="protein sequence ID" value="XP_022665729"/>
    <property type="gene ID" value="LOC111252325"/>
</dbReference>
<dbReference type="GO" id="GO:0006417">
    <property type="term" value="P:regulation of translation"/>
    <property type="evidence" value="ECO:0007669"/>
    <property type="project" value="UniProtKB-KW"/>
</dbReference>
<feature type="compositionally biased region" description="Basic and acidic residues" evidence="6">
    <location>
        <begin position="588"/>
        <end position="608"/>
    </location>
</feature>
<dbReference type="RefSeq" id="XP_022665729.1">
    <property type="nucleotide sequence ID" value="XM_022809994.1"/>
</dbReference>
<dbReference type="GO" id="GO:0003743">
    <property type="term" value="F:translation initiation factor activity"/>
    <property type="evidence" value="ECO:0007669"/>
    <property type="project" value="UniProtKB-KW"/>
</dbReference>
<dbReference type="PANTHER" id="PTHR23253:SF78">
    <property type="entry name" value="EUKARYOTIC TRANSLATION INITIATION FACTOR 4G1, ISOFORM B-RELATED"/>
    <property type="match status" value="1"/>
</dbReference>
<dbReference type="PROSITE" id="PS51363">
    <property type="entry name" value="W2"/>
    <property type="match status" value="1"/>
</dbReference>
<name>A0A7M7KI32_VARDE</name>
<feature type="compositionally biased region" description="Gly residues" evidence="6">
    <location>
        <begin position="1301"/>
        <end position="1310"/>
    </location>
</feature>
<dbReference type="Pfam" id="PF02847">
    <property type="entry name" value="MA3"/>
    <property type="match status" value="1"/>
</dbReference>
<proteinExistence type="inferred from homology"/>
<dbReference type="Gene3D" id="1.25.40.180">
    <property type="match status" value="3"/>
</dbReference>
<dbReference type="GO" id="GO:0003729">
    <property type="term" value="F:mRNA binding"/>
    <property type="evidence" value="ECO:0007669"/>
    <property type="project" value="TreeGrafter"/>
</dbReference>
<keyword evidence="3" id="KW-0597">Phosphoprotein</keyword>
<feature type="compositionally biased region" description="Low complexity" evidence="6">
    <location>
        <begin position="667"/>
        <end position="678"/>
    </location>
</feature>
<feature type="region of interest" description="Disordered" evidence="6">
    <location>
        <begin position="400"/>
        <end position="734"/>
    </location>
</feature>
<feature type="compositionally biased region" description="Acidic residues" evidence="6">
    <location>
        <begin position="697"/>
        <end position="715"/>
    </location>
</feature>
<feature type="region of interest" description="Disordered" evidence="6">
    <location>
        <begin position="787"/>
        <end position="815"/>
    </location>
</feature>
<feature type="region of interest" description="Disordered" evidence="6">
    <location>
        <begin position="1151"/>
        <end position="1193"/>
    </location>
</feature>
<keyword evidence="10" id="KW-1185">Reference proteome</keyword>
<feature type="compositionally biased region" description="Gly residues" evidence="6">
    <location>
        <begin position="1321"/>
        <end position="1334"/>
    </location>
</feature>
<dbReference type="SMART" id="SM00543">
    <property type="entry name" value="MIF4G"/>
    <property type="match status" value="1"/>
</dbReference>
<evidence type="ECO:0000259" key="7">
    <source>
        <dbReference type="PROSITE" id="PS51363"/>
    </source>
</evidence>
<dbReference type="GO" id="GO:0016281">
    <property type="term" value="C:eukaryotic translation initiation factor 4F complex"/>
    <property type="evidence" value="ECO:0007669"/>
    <property type="project" value="TreeGrafter"/>
</dbReference>
<dbReference type="SMART" id="SM00515">
    <property type="entry name" value="eIF5C"/>
    <property type="match status" value="1"/>
</dbReference>
<evidence type="ECO:0000313" key="10">
    <source>
        <dbReference type="Proteomes" id="UP000594260"/>
    </source>
</evidence>
<evidence type="ECO:0000256" key="6">
    <source>
        <dbReference type="SAM" id="MobiDB-lite"/>
    </source>
</evidence>
<feature type="region of interest" description="Disordered" evidence="6">
    <location>
        <begin position="261"/>
        <end position="372"/>
    </location>
</feature>
<dbReference type="InterPro" id="IPR003307">
    <property type="entry name" value="W2_domain"/>
</dbReference>
<dbReference type="SMART" id="SM00544">
    <property type="entry name" value="MA3"/>
    <property type="match status" value="1"/>
</dbReference>
<feature type="region of interest" description="Disordered" evidence="6">
    <location>
        <begin position="952"/>
        <end position="988"/>
    </location>
</feature>
<evidence type="ECO:0000313" key="9">
    <source>
        <dbReference type="EnsemblMetazoa" id="XP_022665729"/>
    </source>
</evidence>
<feature type="compositionally biased region" description="Polar residues" evidence="6">
    <location>
        <begin position="609"/>
        <end position="624"/>
    </location>
</feature>
<dbReference type="InterPro" id="IPR003890">
    <property type="entry name" value="MIF4G-like_typ-3"/>
</dbReference>
<feature type="region of interest" description="Disordered" evidence="6">
    <location>
        <begin position="1"/>
        <end position="110"/>
    </location>
</feature>
<feature type="domain" description="W2" evidence="7">
    <location>
        <begin position="1556"/>
        <end position="1713"/>
    </location>
</feature>
<feature type="compositionally biased region" description="Basic and acidic residues" evidence="6">
    <location>
        <begin position="1258"/>
        <end position="1269"/>
    </location>
</feature>
<feature type="compositionally biased region" description="Polar residues" evidence="6">
    <location>
        <begin position="8"/>
        <end position="31"/>
    </location>
</feature>
<dbReference type="SUPFAM" id="SSF48371">
    <property type="entry name" value="ARM repeat"/>
    <property type="match status" value="3"/>
</dbReference>
<dbReference type="Pfam" id="PF02854">
    <property type="entry name" value="MIF4G"/>
    <property type="match status" value="1"/>
</dbReference>
<feature type="compositionally biased region" description="Low complexity" evidence="6">
    <location>
        <begin position="528"/>
        <end position="545"/>
    </location>
</feature>
<dbReference type="GeneID" id="111252325"/>
<feature type="compositionally biased region" description="Pro residues" evidence="6">
    <location>
        <begin position="278"/>
        <end position="288"/>
    </location>
</feature>
<evidence type="ECO:0000256" key="1">
    <source>
        <dbReference type="ARBA" id="ARBA00005775"/>
    </source>
</evidence>
<feature type="compositionally biased region" description="Polar residues" evidence="6">
    <location>
        <begin position="495"/>
        <end position="514"/>
    </location>
</feature>
<dbReference type="InterPro" id="IPR003891">
    <property type="entry name" value="Initiation_fac_eIF4g_MI"/>
</dbReference>
<feature type="compositionally biased region" description="Polar residues" evidence="6">
    <location>
        <begin position="1213"/>
        <end position="1226"/>
    </location>
</feature>
<keyword evidence="2" id="KW-0396">Initiation factor</keyword>
<dbReference type="Pfam" id="PF02020">
    <property type="entry name" value="W2"/>
    <property type="match status" value="1"/>
</dbReference>
<feature type="compositionally biased region" description="Basic and acidic residues" evidence="6">
    <location>
        <begin position="679"/>
        <end position="696"/>
    </location>
</feature>
<feature type="compositionally biased region" description="Low complexity" evidence="6">
    <location>
        <begin position="346"/>
        <end position="362"/>
    </location>
</feature>
<feature type="compositionally biased region" description="Polar residues" evidence="6">
    <location>
        <begin position="798"/>
        <end position="807"/>
    </location>
</feature>
<feature type="region of interest" description="Disordered" evidence="6">
    <location>
        <begin position="1213"/>
        <end position="1349"/>
    </location>
</feature>
<feature type="compositionally biased region" description="Low complexity" evidence="6">
    <location>
        <begin position="316"/>
        <end position="334"/>
    </location>
</feature>
<dbReference type="PROSITE" id="PS51366">
    <property type="entry name" value="MI"/>
    <property type="match status" value="1"/>
</dbReference>
<dbReference type="PANTHER" id="PTHR23253">
    <property type="entry name" value="EUKARYOTIC TRANSLATION INITIATION FACTOR 4 GAMMA"/>
    <property type="match status" value="1"/>
</dbReference>
<evidence type="ECO:0000259" key="8">
    <source>
        <dbReference type="PROSITE" id="PS51366"/>
    </source>
</evidence>